<evidence type="ECO:0000313" key="6">
    <source>
        <dbReference type="WBParaSite" id="L893_g30848.t1"/>
    </source>
</evidence>
<protein>
    <submittedName>
        <fullName evidence="6">CCDC50_N domain-containing protein</fullName>
    </submittedName>
</protein>
<feature type="region of interest" description="Disordered" evidence="3">
    <location>
        <begin position="407"/>
        <end position="436"/>
    </location>
</feature>
<feature type="coiled-coil region" evidence="2">
    <location>
        <begin position="56"/>
        <end position="84"/>
    </location>
</feature>
<reference evidence="6" key="1">
    <citation type="submission" date="2016-11" db="UniProtKB">
        <authorList>
            <consortium name="WormBaseParasite"/>
        </authorList>
    </citation>
    <scope>IDENTIFICATION</scope>
</reference>
<dbReference type="Pfam" id="PF15295">
    <property type="entry name" value="CCDC50_N"/>
    <property type="match status" value="1"/>
</dbReference>
<name>A0A1I7ZYF9_9BILA</name>
<evidence type="ECO:0000256" key="3">
    <source>
        <dbReference type="SAM" id="MobiDB-lite"/>
    </source>
</evidence>
<dbReference type="PANTHER" id="PTHR22115:SF4">
    <property type="entry name" value="COILED-COIL DOMAIN-CONTAINING PROTEIN"/>
    <property type="match status" value="1"/>
</dbReference>
<feature type="region of interest" description="Disordered" evidence="3">
    <location>
        <begin position="93"/>
        <end position="142"/>
    </location>
</feature>
<dbReference type="WBParaSite" id="L893_g30848.t1">
    <property type="protein sequence ID" value="L893_g30848.t1"/>
    <property type="gene ID" value="L893_g30848"/>
</dbReference>
<organism evidence="5 6">
    <name type="scientific">Steinernema glaseri</name>
    <dbReference type="NCBI Taxonomy" id="37863"/>
    <lineage>
        <taxon>Eukaryota</taxon>
        <taxon>Metazoa</taxon>
        <taxon>Ecdysozoa</taxon>
        <taxon>Nematoda</taxon>
        <taxon>Chromadorea</taxon>
        <taxon>Rhabditida</taxon>
        <taxon>Tylenchina</taxon>
        <taxon>Panagrolaimomorpha</taxon>
        <taxon>Strongyloidoidea</taxon>
        <taxon>Steinernematidae</taxon>
        <taxon>Steinernema</taxon>
    </lineage>
</organism>
<dbReference type="PANTHER" id="PTHR22115">
    <property type="entry name" value="C3ORF6 PROTEIN-RELATED"/>
    <property type="match status" value="1"/>
</dbReference>
<evidence type="ECO:0000313" key="5">
    <source>
        <dbReference type="Proteomes" id="UP000095287"/>
    </source>
</evidence>
<feature type="compositionally biased region" description="Polar residues" evidence="3">
    <location>
        <begin position="128"/>
        <end position="138"/>
    </location>
</feature>
<dbReference type="Proteomes" id="UP000095287">
    <property type="component" value="Unplaced"/>
</dbReference>
<evidence type="ECO:0000259" key="4">
    <source>
        <dbReference type="Pfam" id="PF15295"/>
    </source>
</evidence>
<dbReference type="InterPro" id="IPR029311">
    <property type="entry name" value="CCDC50_N"/>
</dbReference>
<evidence type="ECO:0000256" key="2">
    <source>
        <dbReference type="SAM" id="Coils"/>
    </source>
</evidence>
<keyword evidence="1 2" id="KW-0175">Coiled coil</keyword>
<accession>A0A1I7ZYF9</accession>
<dbReference type="InterPro" id="IPR039303">
    <property type="entry name" value="CCDC50"/>
</dbReference>
<feature type="region of interest" description="Disordered" evidence="3">
    <location>
        <begin position="202"/>
        <end position="231"/>
    </location>
</feature>
<evidence type="ECO:0000256" key="1">
    <source>
        <dbReference type="ARBA" id="ARBA00023054"/>
    </source>
</evidence>
<keyword evidence="5" id="KW-1185">Reference proteome</keyword>
<feature type="compositionally biased region" description="Low complexity" evidence="3">
    <location>
        <begin position="97"/>
        <end position="115"/>
    </location>
</feature>
<feature type="domain" description="Coiled-coil" evidence="4">
    <location>
        <begin position="9"/>
        <end position="97"/>
    </location>
</feature>
<sequence length="459" mass="50762">MAGRGGGGNVSRVRDQLQNYSDFNLAYKLQEEEFGHYYDHNRNERRLVGGDTRTAKQRHLEEMMKAQEERRKEAQRIAAADEDLARRLHEQYNREAQPQPQQPSSLTSVPQSSQSTHFPAVSPPQYDGSATRSQNLSAHPSGCFPVIPPVDLASLQIARPKTAEEQLEEDARLAQEMAALYQPPPGNLEEDERIARRLQEKYDRRSRRLQEANPSTETPRRPTALSDPLDRGGDRCIQCQGPMPLVSLATDSPEDARRCNECRRTQLEPPPYDVAVLCSTPTCAPPLSLGWNTSQVARRTSPVQDQVGISHIIGSIPLEPPRTSRVGHSEIPPFSQLAAGRGRLDDPLPPPPLVSMQPAKPEPSYVGQHNFLSDPIQDQGLIGHTIGPAALDGQRRLLDLELPPPSQLAIGNLSDPLPPPPPPVLDVQTKPITQNPPIAHLHPTNPFLQDLLQLHNNGS</sequence>
<proteinExistence type="predicted"/>
<dbReference type="AlphaFoldDB" id="A0A1I7ZYF9"/>